<dbReference type="Pfam" id="PF00075">
    <property type="entry name" value="RNase_H"/>
    <property type="match status" value="1"/>
</dbReference>
<dbReference type="RefSeq" id="WP_011930613.1">
    <property type="nucleotide sequence ID" value="NC_009468.1"/>
</dbReference>
<dbReference type="InterPro" id="IPR036397">
    <property type="entry name" value="RNaseH_sf"/>
</dbReference>
<dbReference type="SUPFAM" id="SSF53098">
    <property type="entry name" value="Ribonuclease H-like"/>
    <property type="match status" value="1"/>
</dbReference>
<dbReference type="PROSITE" id="PS50879">
    <property type="entry name" value="RNASE_H_1"/>
    <property type="match status" value="1"/>
</dbReference>
<evidence type="ECO:0000259" key="2">
    <source>
        <dbReference type="PROSITE" id="PS50879"/>
    </source>
</evidence>
<evidence type="ECO:0000256" key="1">
    <source>
        <dbReference type="SAM" id="MobiDB-lite"/>
    </source>
</evidence>
<accession>A5FTV9</accession>
<sequence>MAQNKPPRFIAELEVAQGHASFSIHVSVRAASAAPEDTASTHLLPAGDPQRAILTEAISALRQTPEGARVELRTNSDYLTDGILRWRSGWERRNFQTAKGRPVALADVWKTLFAEVDARQVRAVLGTSTTKSREATHHAHDAISVADHAQQMS</sequence>
<evidence type="ECO:0000313" key="3">
    <source>
        <dbReference type="EMBL" id="ABQ29041.1"/>
    </source>
</evidence>
<geneLocation type="plasmid" evidence="3 4">
    <name>pACRY02</name>
</geneLocation>
<proteinExistence type="predicted"/>
<dbReference type="GO" id="GO:0003676">
    <property type="term" value="F:nucleic acid binding"/>
    <property type="evidence" value="ECO:0007669"/>
    <property type="project" value="InterPro"/>
</dbReference>
<dbReference type="InterPro" id="IPR002156">
    <property type="entry name" value="RNaseH_domain"/>
</dbReference>
<dbReference type="HOGENOM" id="CLU_1709286_0_0_5"/>
<organism evidence="3 4">
    <name type="scientific">Acidiphilium cryptum (strain JF-5)</name>
    <dbReference type="NCBI Taxonomy" id="349163"/>
    <lineage>
        <taxon>Bacteria</taxon>
        <taxon>Pseudomonadati</taxon>
        <taxon>Pseudomonadota</taxon>
        <taxon>Alphaproteobacteria</taxon>
        <taxon>Acetobacterales</taxon>
        <taxon>Acidocellaceae</taxon>
        <taxon>Acidiphilium</taxon>
    </lineage>
</organism>
<feature type="region of interest" description="Disordered" evidence="1">
    <location>
        <begin position="128"/>
        <end position="153"/>
    </location>
</feature>
<protein>
    <recommendedName>
        <fullName evidence="2">RNase H type-1 domain-containing protein</fullName>
    </recommendedName>
</protein>
<dbReference type="Gene3D" id="3.30.420.10">
    <property type="entry name" value="Ribonuclease H-like superfamily/Ribonuclease H"/>
    <property type="match status" value="1"/>
</dbReference>
<name>A5FTV9_ACICJ</name>
<feature type="compositionally biased region" description="Basic and acidic residues" evidence="1">
    <location>
        <begin position="131"/>
        <end position="141"/>
    </location>
</feature>
<dbReference type="Proteomes" id="UP000000245">
    <property type="component" value="Plasmid pACRY02"/>
</dbReference>
<dbReference type="GO" id="GO:0004523">
    <property type="term" value="F:RNA-DNA hybrid ribonuclease activity"/>
    <property type="evidence" value="ECO:0007669"/>
    <property type="project" value="InterPro"/>
</dbReference>
<dbReference type="AlphaFoldDB" id="A5FTV9"/>
<keyword evidence="4" id="KW-1185">Reference proteome</keyword>
<evidence type="ECO:0000313" key="4">
    <source>
        <dbReference type="Proteomes" id="UP000000245"/>
    </source>
</evidence>
<reference evidence="3 4" key="1">
    <citation type="submission" date="2007-05" db="EMBL/GenBank/DDBJ databases">
        <title>Complete sequence of plasmid2 pACRY02 of Acidiphilium cryptum JF-5.</title>
        <authorList>
            <consortium name="US DOE Joint Genome Institute"/>
            <person name="Copeland A."/>
            <person name="Lucas S."/>
            <person name="Lapidus A."/>
            <person name="Barry K."/>
            <person name="Detter J.C."/>
            <person name="Glavina del Rio T."/>
            <person name="Hammon N."/>
            <person name="Israni S."/>
            <person name="Dalin E."/>
            <person name="Tice H."/>
            <person name="Pitluck S."/>
            <person name="Sims D."/>
            <person name="Brettin T."/>
            <person name="Bruce D."/>
            <person name="Han C."/>
            <person name="Schmutz J."/>
            <person name="Larimer F."/>
            <person name="Land M."/>
            <person name="Hauser L."/>
            <person name="Kyrpides N."/>
            <person name="Kim E."/>
            <person name="Magnuson T."/>
            <person name="Richardson P."/>
        </authorList>
    </citation>
    <scope>NUCLEOTIDE SEQUENCE [LARGE SCALE GENOMIC DNA]</scope>
    <source>
        <strain evidence="4">JF-5</strain>
        <plasmid evidence="4">Plasmid pACRY02</plasmid>
    </source>
</reference>
<dbReference type="KEGG" id="acr:Acry_3437"/>
<dbReference type="InterPro" id="IPR012337">
    <property type="entry name" value="RNaseH-like_sf"/>
</dbReference>
<feature type="domain" description="RNase H type-1" evidence="2">
    <location>
        <begin position="1"/>
        <end position="153"/>
    </location>
</feature>
<gene>
    <name evidence="3" type="ordered locus">Acry_3437</name>
</gene>
<keyword evidence="3" id="KW-0614">Plasmid</keyword>
<dbReference type="EMBL" id="CP000690">
    <property type="protein sequence ID" value="ABQ29041.1"/>
    <property type="molecule type" value="Genomic_DNA"/>
</dbReference>